<protein>
    <submittedName>
        <fullName evidence="2">DNA-directed DNA polymerase</fullName>
    </submittedName>
</protein>
<feature type="compositionally biased region" description="Basic and acidic residues" evidence="1">
    <location>
        <begin position="203"/>
        <end position="229"/>
    </location>
</feature>
<dbReference type="PANTHER" id="PTHR33223">
    <property type="entry name" value="CCHC-TYPE DOMAIN-CONTAINING PROTEIN"/>
    <property type="match status" value="1"/>
</dbReference>
<organism evidence="2 3">
    <name type="scientific">Senna tora</name>
    <dbReference type="NCBI Taxonomy" id="362788"/>
    <lineage>
        <taxon>Eukaryota</taxon>
        <taxon>Viridiplantae</taxon>
        <taxon>Streptophyta</taxon>
        <taxon>Embryophyta</taxon>
        <taxon>Tracheophyta</taxon>
        <taxon>Spermatophyta</taxon>
        <taxon>Magnoliopsida</taxon>
        <taxon>eudicotyledons</taxon>
        <taxon>Gunneridae</taxon>
        <taxon>Pentapetalae</taxon>
        <taxon>rosids</taxon>
        <taxon>fabids</taxon>
        <taxon>Fabales</taxon>
        <taxon>Fabaceae</taxon>
        <taxon>Caesalpinioideae</taxon>
        <taxon>Cassia clade</taxon>
        <taxon>Senna</taxon>
    </lineage>
</organism>
<keyword evidence="2" id="KW-0808">Transferase</keyword>
<keyword evidence="2" id="KW-0548">Nucleotidyltransferase</keyword>
<dbReference type="GO" id="GO:0003887">
    <property type="term" value="F:DNA-directed DNA polymerase activity"/>
    <property type="evidence" value="ECO:0007669"/>
    <property type="project" value="UniProtKB-KW"/>
</dbReference>
<reference evidence="2" key="1">
    <citation type="submission" date="2020-09" db="EMBL/GenBank/DDBJ databases">
        <title>Genome-Enabled Discovery of Anthraquinone Biosynthesis in Senna tora.</title>
        <authorList>
            <person name="Kang S.-H."/>
            <person name="Pandey R.P."/>
            <person name="Lee C.-M."/>
            <person name="Sim J.-S."/>
            <person name="Jeong J.-T."/>
            <person name="Choi B.-S."/>
            <person name="Jung M."/>
            <person name="Ginzburg D."/>
            <person name="Zhao K."/>
            <person name="Won S.Y."/>
            <person name="Oh T.-J."/>
            <person name="Yu Y."/>
            <person name="Kim N.-H."/>
            <person name="Lee O.R."/>
            <person name="Lee T.-H."/>
            <person name="Bashyal P."/>
            <person name="Kim T.-S."/>
            <person name="Lee W.-H."/>
            <person name="Kawkins C."/>
            <person name="Kim C.-K."/>
            <person name="Kim J.S."/>
            <person name="Ahn B.O."/>
            <person name="Rhee S.Y."/>
            <person name="Sohng J.K."/>
        </authorList>
    </citation>
    <scope>NUCLEOTIDE SEQUENCE</scope>
    <source>
        <tissue evidence="2">Leaf</tissue>
    </source>
</reference>
<gene>
    <name evidence="2" type="ORF">G2W53_026383</name>
</gene>
<dbReference type="OrthoDB" id="1000529at2759"/>
<name>A0A834TF17_9FABA</name>
<dbReference type="EMBL" id="JAAIUW010000008">
    <property type="protein sequence ID" value="KAF7820928.1"/>
    <property type="molecule type" value="Genomic_DNA"/>
</dbReference>
<accession>A0A834TF17</accession>
<evidence type="ECO:0000256" key="1">
    <source>
        <dbReference type="SAM" id="MobiDB-lite"/>
    </source>
</evidence>
<dbReference type="PANTHER" id="PTHR33223:SF3">
    <property type="match status" value="1"/>
</dbReference>
<sequence length="238" mass="26579">MAAERTLRELNAPPVDQQPLCITAQTLATPFKLKSGLIHLLPKFRGLPNENPYKHLKEFHIVFSSMRPQDVTTEQVKLRAFQFSLDDAAKDWLFYLPPDVVKSLASSMQSLEQQMSQIAASVSILESQGKLPSQTETNPKHNANTITLRSGKELEDIPAKLRRGHALETEAGTEPEAELETTTPWYTDLVNYISSGLFPDEASSAHEKEKIETETEFRNCGDTHFKESGVGRNKTSAP</sequence>
<feature type="region of interest" description="Disordered" evidence="1">
    <location>
        <begin position="203"/>
        <end position="238"/>
    </location>
</feature>
<comment type="caution">
    <text evidence="2">The sequence shown here is derived from an EMBL/GenBank/DDBJ whole genome shotgun (WGS) entry which is preliminary data.</text>
</comment>
<dbReference type="Proteomes" id="UP000634136">
    <property type="component" value="Unassembled WGS sequence"/>
</dbReference>
<evidence type="ECO:0000313" key="2">
    <source>
        <dbReference type="EMBL" id="KAF7820928.1"/>
    </source>
</evidence>
<evidence type="ECO:0000313" key="3">
    <source>
        <dbReference type="Proteomes" id="UP000634136"/>
    </source>
</evidence>
<dbReference type="AlphaFoldDB" id="A0A834TF17"/>
<keyword evidence="2" id="KW-0239">DNA-directed DNA polymerase</keyword>
<keyword evidence="3" id="KW-1185">Reference proteome</keyword>
<proteinExistence type="predicted"/>